<feature type="domain" description="GmrSD restriction endonucleases N-terminal" evidence="2">
    <location>
        <begin position="117"/>
        <end position="190"/>
    </location>
</feature>
<dbReference type="STRING" id="93625.A0A409WH40"/>
<dbReference type="PANTHER" id="PTHR39639:SF1">
    <property type="entry name" value="DUF262 DOMAIN-CONTAINING PROTEIN"/>
    <property type="match status" value="1"/>
</dbReference>
<dbReference type="InterPro" id="IPR004919">
    <property type="entry name" value="GmrSD_N"/>
</dbReference>
<feature type="compositionally biased region" description="Polar residues" evidence="1">
    <location>
        <begin position="574"/>
        <end position="592"/>
    </location>
</feature>
<feature type="region of interest" description="Disordered" evidence="1">
    <location>
        <begin position="1"/>
        <end position="54"/>
    </location>
</feature>
<dbReference type="Proteomes" id="UP000283269">
    <property type="component" value="Unassembled WGS sequence"/>
</dbReference>
<dbReference type="OrthoDB" id="5419821at2759"/>
<feature type="compositionally biased region" description="Low complexity" evidence="1">
    <location>
        <begin position="695"/>
        <end position="704"/>
    </location>
</feature>
<gene>
    <name evidence="3" type="ORF">CVT25_015338</name>
</gene>
<comment type="caution">
    <text evidence="3">The sequence shown here is derived from an EMBL/GenBank/DDBJ whole genome shotgun (WGS) entry which is preliminary data.</text>
</comment>
<dbReference type="Pfam" id="PF03235">
    <property type="entry name" value="GmrSD_N"/>
    <property type="match status" value="1"/>
</dbReference>
<feature type="compositionally biased region" description="Basic residues" evidence="1">
    <location>
        <begin position="539"/>
        <end position="551"/>
    </location>
</feature>
<feature type="compositionally biased region" description="Low complexity" evidence="1">
    <location>
        <begin position="32"/>
        <end position="52"/>
    </location>
</feature>
<reference evidence="3 4" key="1">
    <citation type="journal article" date="2018" name="Evol. Lett.">
        <title>Horizontal gene cluster transfer increased hallucinogenic mushroom diversity.</title>
        <authorList>
            <person name="Reynolds H.T."/>
            <person name="Vijayakumar V."/>
            <person name="Gluck-Thaler E."/>
            <person name="Korotkin H.B."/>
            <person name="Matheny P.B."/>
            <person name="Slot J.C."/>
        </authorList>
    </citation>
    <scope>NUCLEOTIDE SEQUENCE [LARGE SCALE GENOMIC DNA]</scope>
    <source>
        <strain evidence="3 4">2631</strain>
    </source>
</reference>
<sequence length="891" mass="97592">MYPKELTITFDEEELTEIESSDEEDELPAPEPASIPISAATPTVTPAQVASTSRSTIIPPRAKSTRPTTQIATEKSRIRRGLPAVIAPLRAYRTTTYSTSMLNDWMEQGPDTLDLDADYQRGMLRVVWNDIKQMGLIDSLFNNFYIPPVVFSTTMQADRSEKRVCIDGKQRLTSIHRFYLGEIFYKDPETGTRWFYKCPPSAKRPKLLPQHLQNVFKAKQMACCEYESVTPEQEREIFQRVQLGMALGPTDRLPAINGPYADLVRELRLRVENTAGFSQFKSDSRGKDFQALAQIVYLIEHGAGRTATNPSSANIEKFLAKGCVHTGPLQVKVNLAMDCFIRIVQDPDLARPLLERELVALEFVMAVYLVHLYRATLSEAQLSEAIRHMRMHWNSRKPEGKKLNTDAFKYLSTFVHKQVPKLKLVDRVDMLMSDDAAFLTPKPPEKSQRKAVSTAASKRTATVPAKRKVDELEEEDDDCNMIPIPARKKSASMQKQETVTPVPVPAIQTEKPLPLPPKAAPSTLKAKLESRASTSRAKTTVKKASPAKRKSTNYTAVPTPSAFSAKPVLEQVATPSVKTPQRTTLNVPSSAQGDPKRLARASSITSTASTSISWPAVTARPHVPSGSNRVSVAFSGMTTPSASPCIPIAVPQYALERLSSTNVMVNVDPSAPKDRLPRLAPIRAAKEAAEKKRSSMTASASSTTLHDLAGNTDVTAHPASTVSTAPQASLKNVKFNKTNSSTAVSVPVAFMVNAMNEEDPWNFGAPVRAGSGTVNRGPAISKPAVTAPTAEIRKPVPRSPSTDPRLRPGVQRTALGTSECASRLPTPPQSGLSSHISSQQLLPGPTQTHEQILSTARQKRHHEVSEDAAARQPLQQTKHSRPSAQPSIWGT</sequence>
<protein>
    <recommendedName>
        <fullName evidence="2">GmrSD restriction endonucleases N-terminal domain-containing protein</fullName>
    </recommendedName>
</protein>
<evidence type="ECO:0000259" key="2">
    <source>
        <dbReference type="Pfam" id="PF03235"/>
    </source>
</evidence>
<keyword evidence="4" id="KW-1185">Reference proteome</keyword>
<dbReference type="PANTHER" id="PTHR39639">
    <property type="entry name" value="CHROMOSOME 16, WHOLE GENOME SHOTGUN SEQUENCE"/>
    <property type="match status" value="1"/>
</dbReference>
<proteinExistence type="predicted"/>
<evidence type="ECO:0000313" key="3">
    <source>
        <dbReference type="EMBL" id="PPQ77844.1"/>
    </source>
</evidence>
<feature type="compositionally biased region" description="Acidic residues" evidence="1">
    <location>
        <begin position="10"/>
        <end position="28"/>
    </location>
</feature>
<feature type="compositionally biased region" description="Polar residues" evidence="1">
    <location>
        <begin position="450"/>
        <end position="460"/>
    </location>
</feature>
<feature type="region of interest" description="Disordered" evidence="1">
    <location>
        <begin position="441"/>
        <end position="476"/>
    </location>
</feature>
<feature type="region of interest" description="Disordered" evidence="1">
    <location>
        <begin position="772"/>
        <end position="891"/>
    </location>
</feature>
<evidence type="ECO:0000313" key="4">
    <source>
        <dbReference type="Proteomes" id="UP000283269"/>
    </source>
</evidence>
<feature type="region of interest" description="Disordered" evidence="1">
    <location>
        <begin position="527"/>
        <end position="558"/>
    </location>
</feature>
<evidence type="ECO:0000256" key="1">
    <source>
        <dbReference type="SAM" id="MobiDB-lite"/>
    </source>
</evidence>
<dbReference type="AlphaFoldDB" id="A0A409WH40"/>
<feature type="region of interest" description="Disordered" evidence="1">
    <location>
        <begin position="687"/>
        <end position="723"/>
    </location>
</feature>
<feature type="compositionally biased region" description="Polar residues" evidence="1">
    <location>
        <begin position="829"/>
        <end position="856"/>
    </location>
</feature>
<organism evidence="3 4">
    <name type="scientific">Psilocybe cyanescens</name>
    <dbReference type="NCBI Taxonomy" id="93625"/>
    <lineage>
        <taxon>Eukaryota</taxon>
        <taxon>Fungi</taxon>
        <taxon>Dikarya</taxon>
        <taxon>Basidiomycota</taxon>
        <taxon>Agaricomycotina</taxon>
        <taxon>Agaricomycetes</taxon>
        <taxon>Agaricomycetidae</taxon>
        <taxon>Agaricales</taxon>
        <taxon>Agaricineae</taxon>
        <taxon>Strophariaceae</taxon>
        <taxon>Psilocybe</taxon>
    </lineage>
</organism>
<feature type="region of interest" description="Disordered" evidence="1">
    <location>
        <begin position="574"/>
        <end position="596"/>
    </location>
</feature>
<dbReference type="EMBL" id="NHYD01003433">
    <property type="protein sequence ID" value="PPQ77844.1"/>
    <property type="molecule type" value="Genomic_DNA"/>
</dbReference>
<dbReference type="InParanoid" id="A0A409WH40"/>
<name>A0A409WH40_PSICY</name>
<accession>A0A409WH40</accession>
<feature type="compositionally biased region" description="Polar residues" evidence="1">
    <location>
        <begin position="712"/>
        <end position="723"/>
    </location>
</feature>
<feature type="compositionally biased region" description="Polar residues" evidence="1">
    <location>
        <begin position="873"/>
        <end position="891"/>
    </location>
</feature>